<dbReference type="AlphaFoldDB" id="A0A1E3VIK4"/>
<dbReference type="InterPro" id="IPR036257">
    <property type="entry name" value="Cyt_c_oxidase_su2_TM_sf"/>
</dbReference>
<feature type="transmembrane region" description="Helical" evidence="4">
    <location>
        <begin position="25"/>
        <end position="48"/>
    </location>
</feature>
<organism evidence="5 6">
    <name type="scientific">Methyloceanibacter marginalis</name>
    <dbReference type="NCBI Taxonomy" id="1774971"/>
    <lineage>
        <taxon>Bacteria</taxon>
        <taxon>Pseudomonadati</taxon>
        <taxon>Pseudomonadota</taxon>
        <taxon>Alphaproteobacteria</taxon>
        <taxon>Hyphomicrobiales</taxon>
        <taxon>Hyphomicrobiaceae</taxon>
        <taxon>Methyloceanibacter</taxon>
    </lineage>
</organism>
<feature type="transmembrane region" description="Helical" evidence="4">
    <location>
        <begin position="60"/>
        <end position="86"/>
    </location>
</feature>
<evidence type="ECO:0000256" key="3">
    <source>
        <dbReference type="ARBA" id="ARBA00023136"/>
    </source>
</evidence>
<comment type="subcellular location">
    <subcellularLocation>
        <location evidence="1">Membrane</location>
    </subcellularLocation>
</comment>
<comment type="caution">
    <text evidence="5">The sequence shown here is derived from an EMBL/GenBank/DDBJ whole genome shotgun (WGS) entry which is preliminary data.</text>
</comment>
<keyword evidence="3 4" id="KW-0472">Membrane</keyword>
<name>A0A1E3VIK4_9HYPH</name>
<keyword evidence="4" id="KW-1133">Transmembrane helix</keyword>
<evidence type="ECO:0000313" key="5">
    <source>
        <dbReference type="EMBL" id="ODR93394.1"/>
    </source>
</evidence>
<evidence type="ECO:0000256" key="4">
    <source>
        <dbReference type="SAM" id="Phobius"/>
    </source>
</evidence>
<accession>A0A1E3VIK4</accession>
<dbReference type="GO" id="GO:0016020">
    <property type="term" value="C:membrane"/>
    <property type="evidence" value="ECO:0007669"/>
    <property type="project" value="UniProtKB-SubCell"/>
</dbReference>
<dbReference type="Gene3D" id="1.10.287.90">
    <property type="match status" value="1"/>
</dbReference>
<gene>
    <name evidence="5" type="ORF">AUC71_05280</name>
</gene>
<evidence type="ECO:0000256" key="2">
    <source>
        <dbReference type="ARBA" id="ARBA00022692"/>
    </source>
</evidence>
<proteinExistence type="predicted"/>
<evidence type="ECO:0008006" key="7">
    <source>
        <dbReference type="Google" id="ProtNLM"/>
    </source>
</evidence>
<sequence>MLVACDGPQSSLDPAGYDARRLADLFWVMFVGALVIWVGVMALAFYAARRRDSDPPPEGAANLLILGGGVIFSIAVLTALLVYGLLLMGQLRAYSGAG</sequence>
<dbReference type="RefSeq" id="WP_069625216.1">
    <property type="nucleotide sequence ID" value="NZ_LPWD01000470.1"/>
</dbReference>
<evidence type="ECO:0000313" key="6">
    <source>
        <dbReference type="Proteomes" id="UP000095042"/>
    </source>
</evidence>
<keyword evidence="2 4" id="KW-0812">Transmembrane</keyword>
<dbReference type="Proteomes" id="UP000095042">
    <property type="component" value="Unassembled WGS sequence"/>
</dbReference>
<keyword evidence="6" id="KW-1185">Reference proteome</keyword>
<evidence type="ECO:0000256" key="1">
    <source>
        <dbReference type="ARBA" id="ARBA00004370"/>
    </source>
</evidence>
<reference evidence="5 6" key="1">
    <citation type="journal article" date="2016" name="Environ. Microbiol.">
        <title>New Methyloceanibacter diversity from North Sea sediments includes methanotroph containing solely the soluble methane monooxygenase.</title>
        <authorList>
            <person name="Vekeman B."/>
            <person name="Kerckhof F.M."/>
            <person name="Cremers G."/>
            <person name="de Vos P."/>
            <person name="Vandamme P."/>
            <person name="Boon N."/>
            <person name="Op den Camp H.J."/>
            <person name="Heylen K."/>
        </authorList>
    </citation>
    <scope>NUCLEOTIDE SEQUENCE [LARGE SCALE GENOMIC DNA]</scope>
    <source>
        <strain evidence="5 6">R-67177</strain>
    </source>
</reference>
<protein>
    <recommendedName>
        <fullName evidence="7">Cytochrome c oxidase subunit II</fullName>
    </recommendedName>
</protein>
<dbReference type="EMBL" id="LPWD01000470">
    <property type="protein sequence ID" value="ODR93394.1"/>
    <property type="molecule type" value="Genomic_DNA"/>
</dbReference>